<gene>
    <name evidence="2" type="ordered locus">MEALZ_2584</name>
</gene>
<name>G4SXA3_META2</name>
<dbReference type="STRING" id="1091494.MEALZ_2584"/>
<evidence type="ECO:0000313" key="3">
    <source>
        <dbReference type="Proteomes" id="UP000008315"/>
    </source>
</evidence>
<dbReference type="EMBL" id="FO082060">
    <property type="protein sequence ID" value="CCE24259.1"/>
    <property type="molecule type" value="Genomic_DNA"/>
</dbReference>
<reference evidence="3" key="1">
    <citation type="journal article" date="2012" name="J. Bacteriol.">
        <title>Genome sequence of the haloalkaliphilic methanotrophic bacterium Methylomicrobium alcaliphilum 20Z.</title>
        <authorList>
            <person name="Vuilleumier S."/>
            <person name="Khmelenina V.N."/>
            <person name="Bringel F."/>
            <person name="Reshetnikov A.S."/>
            <person name="Lajus A."/>
            <person name="Mangenot S."/>
            <person name="Rouy Z."/>
            <person name="Op den Camp H.J."/>
            <person name="Jetten M.S."/>
            <person name="Dispirito A.A."/>
            <person name="Dunfield P."/>
            <person name="Klotz M.G."/>
            <person name="Semrau J.D."/>
            <person name="Stein L.Y."/>
            <person name="Barbe V."/>
            <person name="Medigue C."/>
            <person name="Trotsenko Y.A."/>
            <person name="Kalyuzhnaya M.G."/>
        </authorList>
    </citation>
    <scope>NUCLEOTIDE SEQUENCE [LARGE SCALE GENOMIC DNA]</scope>
    <source>
        <strain evidence="3">DSM 19304 / NCIMB 14124 / VKM B-2133 / 20Z</strain>
    </source>
</reference>
<feature type="transmembrane region" description="Helical" evidence="1">
    <location>
        <begin position="54"/>
        <end position="73"/>
    </location>
</feature>
<dbReference type="KEGG" id="mah:MEALZ_2584"/>
<organism evidence="2 3">
    <name type="scientific">Methylotuvimicrobium alcaliphilum (strain DSM 19304 / NCIMB 14124 / VKM B-2133 / 20Z)</name>
    <name type="common">Methylomicrobium alcaliphilum</name>
    <dbReference type="NCBI Taxonomy" id="1091494"/>
    <lineage>
        <taxon>Bacteria</taxon>
        <taxon>Pseudomonadati</taxon>
        <taxon>Pseudomonadota</taxon>
        <taxon>Gammaproteobacteria</taxon>
        <taxon>Methylococcales</taxon>
        <taxon>Methylococcaceae</taxon>
        <taxon>Methylotuvimicrobium</taxon>
    </lineage>
</organism>
<dbReference type="AlphaFoldDB" id="G4SXA3"/>
<keyword evidence="1" id="KW-0472">Membrane</keyword>
<keyword evidence="1" id="KW-1133">Transmembrane helix</keyword>
<keyword evidence="3" id="KW-1185">Reference proteome</keyword>
<dbReference type="PATRIC" id="fig|271065.3.peg.2655"/>
<dbReference type="Proteomes" id="UP000008315">
    <property type="component" value="Chromosome"/>
</dbReference>
<accession>G4SXA3</accession>
<sequence>METFDKVSQSAHEAFDKMADATSHAAEAIGEKGEQFKNAEQQMVKNCRGYIREYPIMSVGIAAAAGFLLSRLLSKSPY</sequence>
<dbReference type="HOGENOM" id="CLU_132623_5_0_6"/>
<evidence type="ECO:0000256" key="1">
    <source>
        <dbReference type="SAM" id="Phobius"/>
    </source>
</evidence>
<keyword evidence="1" id="KW-0812">Transmembrane</keyword>
<protein>
    <recommendedName>
        <fullName evidence="4">DUF883 domain-containing protein</fullName>
    </recommendedName>
</protein>
<dbReference type="RefSeq" id="WP_014149031.1">
    <property type="nucleotide sequence ID" value="NC_016112.1"/>
</dbReference>
<proteinExistence type="predicted"/>
<evidence type="ECO:0008006" key="4">
    <source>
        <dbReference type="Google" id="ProtNLM"/>
    </source>
</evidence>
<evidence type="ECO:0000313" key="2">
    <source>
        <dbReference type="EMBL" id="CCE24259.1"/>
    </source>
</evidence>